<accession>A0ABR8S0T5</accession>
<sequence length="56" mass="6302">MRKTPKSTPSESEMCACGHHREAHEHYRRGTECSICDVRACSSFTAVAVPEYSRTN</sequence>
<dbReference type="EMBL" id="JACSQP010000003">
    <property type="protein sequence ID" value="MBD7957063.1"/>
    <property type="molecule type" value="Genomic_DNA"/>
</dbReference>
<evidence type="ECO:0000313" key="2">
    <source>
        <dbReference type="Proteomes" id="UP000648352"/>
    </source>
</evidence>
<evidence type="ECO:0000313" key="1">
    <source>
        <dbReference type="EMBL" id="MBD7957063.1"/>
    </source>
</evidence>
<keyword evidence="2" id="KW-1185">Reference proteome</keyword>
<name>A0ABR8S0T5_9MICO</name>
<protein>
    <submittedName>
        <fullName evidence="1">Uncharacterized protein</fullName>
    </submittedName>
</protein>
<proteinExistence type="predicted"/>
<gene>
    <name evidence="1" type="ORF">H9651_05400</name>
</gene>
<comment type="caution">
    <text evidence="1">The sequence shown here is derived from an EMBL/GenBank/DDBJ whole genome shotgun (WGS) entry which is preliminary data.</text>
</comment>
<organism evidence="1 2">
    <name type="scientific">Microbacterium pullorum</name>
    <dbReference type="NCBI Taxonomy" id="2762236"/>
    <lineage>
        <taxon>Bacteria</taxon>
        <taxon>Bacillati</taxon>
        <taxon>Actinomycetota</taxon>
        <taxon>Actinomycetes</taxon>
        <taxon>Micrococcales</taxon>
        <taxon>Microbacteriaceae</taxon>
        <taxon>Microbacterium</taxon>
    </lineage>
</organism>
<reference evidence="1 2" key="1">
    <citation type="submission" date="2020-08" db="EMBL/GenBank/DDBJ databases">
        <title>A Genomic Blueprint of the Chicken Gut Microbiome.</title>
        <authorList>
            <person name="Gilroy R."/>
            <person name="Ravi A."/>
            <person name="Getino M."/>
            <person name="Pursley I."/>
            <person name="Horton D.L."/>
            <person name="Alikhan N.-F."/>
            <person name="Baker D."/>
            <person name="Gharbi K."/>
            <person name="Hall N."/>
            <person name="Watson M."/>
            <person name="Adriaenssens E.M."/>
            <person name="Foster-Nyarko E."/>
            <person name="Jarju S."/>
            <person name="Secka A."/>
            <person name="Antonio M."/>
            <person name="Oren A."/>
            <person name="Chaudhuri R."/>
            <person name="La Ragione R.M."/>
            <person name="Hildebrand F."/>
            <person name="Pallen M.J."/>
        </authorList>
    </citation>
    <scope>NUCLEOTIDE SEQUENCE [LARGE SCALE GENOMIC DNA]</scope>
    <source>
        <strain evidence="1 2">Sa4CUA7</strain>
    </source>
</reference>
<dbReference type="Proteomes" id="UP000648352">
    <property type="component" value="Unassembled WGS sequence"/>
</dbReference>
<dbReference type="RefSeq" id="WP_191718138.1">
    <property type="nucleotide sequence ID" value="NZ_JACSQP010000003.1"/>
</dbReference>